<dbReference type="CDD" id="cd00090">
    <property type="entry name" value="HTH_ARSR"/>
    <property type="match status" value="2"/>
</dbReference>
<accession>A0ABY6HYR7</accession>
<dbReference type="EMBL" id="CP104013">
    <property type="protein sequence ID" value="UYP48486.1"/>
    <property type="molecule type" value="Genomic_DNA"/>
</dbReference>
<name>A0ABY6HYR7_9ARCH</name>
<dbReference type="InterPro" id="IPR001845">
    <property type="entry name" value="HTH_ArsR_DNA-bd_dom"/>
</dbReference>
<dbReference type="InterPro" id="IPR036388">
    <property type="entry name" value="WH-like_DNA-bd_sf"/>
</dbReference>
<feature type="domain" description="HTH arsR-type" evidence="6">
    <location>
        <begin position="183"/>
        <end position="273"/>
    </location>
</feature>
<sequence>MEVKKILIVEDEFITSKDLKEMLSEMGYQVIGIAVTGEEAIQKAKNDQPDLILMDIMLRGNMTGIEASKTINMTMDIPIIFLTAYSDIKTFEKAKDTEPSSYIVKPVTNENDLRTTIELTLHNHQKKKEEKQKYEKVLEETEDRLEKSEKKFDQIKQLLQIDSPSTETSLSSSLNKSIKIDFEDLFQDPNLPKWFNALGNSDRFHMVKYIKEKPRKINELENLLNKARTTVKHHLTTLENLGIIIGKISGKYIHFSLTKNLDFLSDRNAENYPECFDALSNTDRMKVLEFLRKSPSTIPEIENLIEKSQASVSHHLRILETCGLIMIQKKGRSNYYSLENERLTKMFSFYQHWKNLS</sequence>
<evidence type="ECO:0000313" key="8">
    <source>
        <dbReference type="Proteomes" id="UP001208689"/>
    </source>
</evidence>
<reference evidence="7" key="1">
    <citation type="submission" date="2022-09" db="EMBL/GenBank/DDBJ databases">
        <title>Actin cytoskeleton and complex cell architecture in an #Asgard archaeon.</title>
        <authorList>
            <person name="Ponce Toledo R.I."/>
            <person name="Schleper C."/>
            <person name="Rodrigues Oliveira T."/>
            <person name="Wollweber F."/>
            <person name="Xu J."/>
            <person name="Rittmann S."/>
            <person name="Klingl A."/>
            <person name="Pilhofer M."/>
        </authorList>
    </citation>
    <scope>NUCLEOTIDE SEQUENCE</scope>
    <source>
        <strain evidence="7">B-35</strain>
    </source>
</reference>
<keyword evidence="4" id="KW-0175">Coiled coil</keyword>
<dbReference type="InterPro" id="IPR011006">
    <property type="entry name" value="CheY-like_superfamily"/>
</dbReference>
<keyword evidence="1" id="KW-0805">Transcription regulation</keyword>
<feature type="domain" description="Response regulatory" evidence="5">
    <location>
        <begin position="5"/>
        <end position="120"/>
    </location>
</feature>
<dbReference type="InterPro" id="IPR051081">
    <property type="entry name" value="HTH_MetalResp_TranReg"/>
</dbReference>
<dbReference type="NCBIfam" id="NF033788">
    <property type="entry name" value="HTH_metalloreg"/>
    <property type="match status" value="1"/>
</dbReference>
<evidence type="ECO:0000313" key="7">
    <source>
        <dbReference type="EMBL" id="UYP48486.1"/>
    </source>
</evidence>
<keyword evidence="3" id="KW-0804">Transcription</keyword>
<dbReference type="SUPFAM" id="SSF52172">
    <property type="entry name" value="CheY-like"/>
    <property type="match status" value="1"/>
</dbReference>
<feature type="domain" description="HTH arsR-type" evidence="6">
    <location>
        <begin position="264"/>
        <end position="357"/>
    </location>
</feature>
<protein>
    <submittedName>
        <fullName evidence="7">Regulator of RpoS</fullName>
    </submittedName>
</protein>
<dbReference type="Gene3D" id="3.40.50.2300">
    <property type="match status" value="1"/>
</dbReference>
<gene>
    <name evidence="7" type="ORF">NEF87_004771</name>
</gene>
<dbReference type="PROSITE" id="PS50110">
    <property type="entry name" value="RESPONSE_REGULATORY"/>
    <property type="match status" value="1"/>
</dbReference>
<dbReference type="SMART" id="SM00418">
    <property type="entry name" value="HTH_ARSR"/>
    <property type="match status" value="2"/>
</dbReference>
<evidence type="ECO:0000256" key="4">
    <source>
        <dbReference type="SAM" id="Coils"/>
    </source>
</evidence>
<evidence type="ECO:0000259" key="6">
    <source>
        <dbReference type="PROSITE" id="PS50987"/>
    </source>
</evidence>
<dbReference type="InterPro" id="IPR001789">
    <property type="entry name" value="Sig_transdc_resp-reg_receiver"/>
</dbReference>
<dbReference type="Pfam" id="PF00072">
    <property type="entry name" value="Response_reg"/>
    <property type="match status" value="1"/>
</dbReference>
<proteinExistence type="predicted"/>
<feature type="coiled-coil region" evidence="4">
    <location>
        <begin position="124"/>
        <end position="158"/>
    </location>
</feature>
<evidence type="ECO:0000259" key="5">
    <source>
        <dbReference type="PROSITE" id="PS50110"/>
    </source>
</evidence>
<dbReference type="CDD" id="cd17534">
    <property type="entry name" value="REC_DC-like"/>
    <property type="match status" value="1"/>
</dbReference>
<evidence type="ECO:0000256" key="2">
    <source>
        <dbReference type="ARBA" id="ARBA00023125"/>
    </source>
</evidence>
<dbReference type="PRINTS" id="PR00778">
    <property type="entry name" value="HTHARSR"/>
</dbReference>
<dbReference type="InterPro" id="IPR011991">
    <property type="entry name" value="ArsR-like_HTH"/>
</dbReference>
<dbReference type="PANTHER" id="PTHR33154">
    <property type="entry name" value="TRANSCRIPTIONAL REGULATOR, ARSR FAMILY"/>
    <property type="match status" value="1"/>
</dbReference>
<dbReference type="PANTHER" id="PTHR33154:SF36">
    <property type="entry name" value="TRANSCRIPTIONAL REGULATOR"/>
    <property type="match status" value="1"/>
</dbReference>
<evidence type="ECO:0000256" key="3">
    <source>
        <dbReference type="ARBA" id="ARBA00023163"/>
    </source>
</evidence>
<dbReference type="Gene3D" id="1.10.10.10">
    <property type="entry name" value="Winged helix-like DNA-binding domain superfamily/Winged helix DNA-binding domain"/>
    <property type="match status" value="2"/>
</dbReference>
<keyword evidence="2" id="KW-0238">DNA-binding</keyword>
<evidence type="ECO:0000256" key="1">
    <source>
        <dbReference type="ARBA" id="ARBA00023015"/>
    </source>
</evidence>
<dbReference type="PROSITE" id="PS50987">
    <property type="entry name" value="HTH_ARSR_2"/>
    <property type="match status" value="2"/>
</dbReference>
<organism evidence="7 8">
    <name type="scientific">Candidatus Lokiarchaeum ossiferum</name>
    <dbReference type="NCBI Taxonomy" id="2951803"/>
    <lineage>
        <taxon>Archaea</taxon>
        <taxon>Promethearchaeati</taxon>
        <taxon>Promethearchaeota</taxon>
        <taxon>Promethearchaeia</taxon>
        <taxon>Promethearchaeales</taxon>
        <taxon>Promethearchaeaceae</taxon>
        <taxon>Candidatus Lokiarchaeum</taxon>
    </lineage>
</organism>
<keyword evidence="8" id="KW-1185">Reference proteome</keyword>
<dbReference type="InterPro" id="IPR036390">
    <property type="entry name" value="WH_DNA-bd_sf"/>
</dbReference>
<dbReference type="Pfam" id="PF01022">
    <property type="entry name" value="HTH_5"/>
    <property type="match status" value="2"/>
</dbReference>
<dbReference type="Proteomes" id="UP001208689">
    <property type="component" value="Chromosome"/>
</dbReference>
<dbReference type="SUPFAM" id="SSF46785">
    <property type="entry name" value="Winged helix' DNA-binding domain"/>
    <property type="match status" value="2"/>
</dbReference>
<dbReference type="SMART" id="SM00448">
    <property type="entry name" value="REC"/>
    <property type="match status" value="1"/>
</dbReference>